<protein>
    <submittedName>
        <fullName evidence="2">Uncharacterized protein</fullName>
    </submittedName>
</protein>
<accession>A0A328E8B1</accession>
<keyword evidence="3" id="KW-1185">Reference proteome</keyword>
<proteinExistence type="predicted"/>
<feature type="compositionally biased region" description="Basic and acidic residues" evidence="1">
    <location>
        <begin position="136"/>
        <end position="153"/>
    </location>
</feature>
<feature type="compositionally biased region" description="Basic and acidic residues" evidence="1">
    <location>
        <begin position="170"/>
        <end position="190"/>
    </location>
</feature>
<reference evidence="2 3" key="1">
    <citation type="submission" date="2018-06" db="EMBL/GenBank/DDBJ databases">
        <title>The Genome of Cuscuta australis (Dodder) Provides Insight into the Evolution of Plant Parasitism.</title>
        <authorList>
            <person name="Liu H."/>
        </authorList>
    </citation>
    <scope>NUCLEOTIDE SEQUENCE [LARGE SCALE GENOMIC DNA]</scope>
    <source>
        <strain evidence="3">cv. Yunnan</strain>
        <tissue evidence="2">Vines</tissue>
    </source>
</reference>
<dbReference type="EMBL" id="NQVE01000009">
    <property type="protein sequence ID" value="RAL54285.1"/>
    <property type="molecule type" value="Genomic_DNA"/>
</dbReference>
<dbReference type="Proteomes" id="UP000249390">
    <property type="component" value="Unassembled WGS sequence"/>
</dbReference>
<dbReference type="PANTHER" id="PTHR36075">
    <property type="entry name" value="BNAA10G09820D PROTEIN"/>
    <property type="match status" value="1"/>
</dbReference>
<dbReference type="AlphaFoldDB" id="A0A328E8B1"/>
<evidence type="ECO:0000313" key="3">
    <source>
        <dbReference type="Proteomes" id="UP000249390"/>
    </source>
</evidence>
<feature type="compositionally biased region" description="Low complexity" evidence="1">
    <location>
        <begin position="7"/>
        <end position="18"/>
    </location>
</feature>
<evidence type="ECO:0000313" key="2">
    <source>
        <dbReference type="EMBL" id="RAL54285.1"/>
    </source>
</evidence>
<sequence length="190" mass="20861">MDENRQSVGSSGLVSPLSFCRGEEKEESSDLTLLYAGSKGTARSLHSMDPLGAQSIPPVKEDEWDTDGFVIPSLGIRDSGESQTDPLEVSMDSEQSSFTHSNEESIYLGPHGAPPPPLGPRQSELNSKQSFKHKLKEADRRYSGSGRENKVENIRALVGVGTMPPAPKSSSKDWLDPHCRESEFERIDHH</sequence>
<name>A0A328E8B1_9ASTE</name>
<organism evidence="2 3">
    <name type="scientific">Cuscuta australis</name>
    <dbReference type="NCBI Taxonomy" id="267555"/>
    <lineage>
        <taxon>Eukaryota</taxon>
        <taxon>Viridiplantae</taxon>
        <taxon>Streptophyta</taxon>
        <taxon>Embryophyta</taxon>
        <taxon>Tracheophyta</taxon>
        <taxon>Spermatophyta</taxon>
        <taxon>Magnoliopsida</taxon>
        <taxon>eudicotyledons</taxon>
        <taxon>Gunneridae</taxon>
        <taxon>Pentapetalae</taxon>
        <taxon>asterids</taxon>
        <taxon>lamiids</taxon>
        <taxon>Solanales</taxon>
        <taxon>Convolvulaceae</taxon>
        <taxon>Cuscuteae</taxon>
        <taxon>Cuscuta</taxon>
        <taxon>Cuscuta subgen. Grammica</taxon>
        <taxon>Cuscuta sect. Cleistogrammica</taxon>
    </lineage>
</organism>
<comment type="caution">
    <text evidence="2">The sequence shown here is derived from an EMBL/GenBank/DDBJ whole genome shotgun (WGS) entry which is preliminary data.</text>
</comment>
<gene>
    <name evidence="2" type="ORF">DM860_001413</name>
</gene>
<feature type="region of interest" description="Disordered" evidence="1">
    <location>
        <begin position="1"/>
        <end position="190"/>
    </location>
</feature>
<evidence type="ECO:0000256" key="1">
    <source>
        <dbReference type="SAM" id="MobiDB-lite"/>
    </source>
</evidence>
<dbReference type="PANTHER" id="PTHR36075:SF1">
    <property type="entry name" value="OS03G0595200 PROTEIN"/>
    <property type="match status" value="1"/>
</dbReference>